<name>A0AA39VVI8_ACESA</name>
<reference evidence="2" key="1">
    <citation type="journal article" date="2022" name="Plant J.">
        <title>Strategies of tolerance reflected in two North American maple genomes.</title>
        <authorList>
            <person name="McEvoy S.L."/>
            <person name="Sezen U.U."/>
            <person name="Trouern-Trend A."/>
            <person name="McMahon S.M."/>
            <person name="Schaberg P.G."/>
            <person name="Yang J."/>
            <person name="Wegrzyn J.L."/>
            <person name="Swenson N.G."/>
        </authorList>
    </citation>
    <scope>NUCLEOTIDE SEQUENCE</scope>
    <source>
        <strain evidence="2">NS2018</strain>
    </source>
</reference>
<comment type="caution">
    <text evidence="2">The sequence shown here is derived from an EMBL/GenBank/DDBJ whole genome shotgun (WGS) entry which is preliminary data.</text>
</comment>
<evidence type="ECO:0000256" key="1">
    <source>
        <dbReference type="SAM" id="SignalP"/>
    </source>
</evidence>
<dbReference type="PANTHER" id="PTHR33103">
    <property type="entry name" value="OS01G0153900 PROTEIN"/>
    <property type="match status" value="1"/>
</dbReference>
<sequence>MGDEAWSMKLKLFLLTLVLTKCFLPKLKKTLQTFYWLYYRLLKDNSLSSVSSFCKLYESLETLDETCVVSHQAKQSLLNPIASYNNEMFYVAHTTSNNDGGGDGMVKRGFVKGGFLTYMVTDDLEVKPVLNISPITWLKDLNVNDLDSLELKDVVFGMDEVLKLLKASLECKNVLTTVFLVEPK</sequence>
<feature type="signal peptide" evidence="1">
    <location>
        <begin position="1"/>
        <end position="22"/>
    </location>
</feature>
<keyword evidence="3" id="KW-1185">Reference proteome</keyword>
<dbReference type="Pfam" id="PF05056">
    <property type="entry name" value="DUF674"/>
    <property type="match status" value="1"/>
</dbReference>
<dbReference type="PANTHER" id="PTHR33103:SF19">
    <property type="entry name" value="OS09G0544700 PROTEIN"/>
    <property type="match status" value="1"/>
</dbReference>
<evidence type="ECO:0000313" key="2">
    <source>
        <dbReference type="EMBL" id="KAK0592136.1"/>
    </source>
</evidence>
<dbReference type="EMBL" id="JAUESC010000380">
    <property type="protein sequence ID" value="KAK0592136.1"/>
    <property type="molecule type" value="Genomic_DNA"/>
</dbReference>
<organism evidence="2 3">
    <name type="scientific">Acer saccharum</name>
    <name type="common">Sugar maple</name>
    <dbReference type="NCBI Taxonomy" id="4024"/>
    <lineage>
        <taxon>Eukaryota</taxon>
        <taxon>Viridiplantae</taxon>
        <taxon>Streptophyta</taxon>
        <taxon>Embryophyta</taxon>
        <taxon>Tracheophyta</taxon>
        <taxon>Spermatophyta</taxon>
        <taxon>Magnoliopsida</taxon>
        <taxon>eudicotyledons</taxon>
        <taxon>Gunneridae</taxon>
        <taxon>Pentapetalae</taxon>
        <taxon>rosids</taxon>
        <taxon>malvids</taxon>
        <taxon>Sapindales</taxon>
        <taxon>Sapindaceae</taxon>
        <taxon>Hippocastanoideae</taxon>
        <taxon>Acereae</taxon>
        <taxon>Acer</taxon>
    </lineage>
</organism>
<dbReference type="Proteomes" id="UP001168877">
    <property type="component" value="Unassembled WGS sequence"/>
</dbReference>
<keyword evidence="1" id="KW-0732">Signal</keyword>
<evidence type="ECO:0000313" key="3">
    <source>
        <dbReference type="Proteomes" id="UP001168877"/>
    </source>
</evidence>
<protein>
    <submittedName>
        <fullName evidence="2">Uncharacterized protein</fullName>
    </submittedName>
</protein>
<proteinExistence type="predicted"/>
<gene>
    <name evidence="2" type="ORF">LWI29_013920</name>
</gene>
<feature type="chain" id="PRO_5041217595" evidence="1">
    <location>
        <begin position="23"/>
        <end position="184"/>
    </location>
</feature>
<reference evidence="2" key="2">
    <citation type="submission" date="2023-06" db="EMBL/GenBank/DDBJ databases">
        <authorList>
            <person name="Swenson N.G."/>
            <person name="Wegrzyn J.L."/>
            <person name="Mcevoy S.L."/>
        </authorList>
    </citation>
    <scope>NUCLEOTIDE SEQUENCE</scope>
    <source>
        <strain evidence="2">NS2018</strain>
        <tissue evidence="2">Leaf</tissue>
    </source>
</reference>
<dbReference type="AlphaFoldDB" id="A0AA39VVI8"/>
<dbReference type="InterPro" id="IPR007750">
    <property type="entry name" value="DUF674"/>
</dbReference>
<accession>A0AA39VVI8</accession>